<keyword evidence="1" id="KW-0732">Signal</keyword>
<dbReference type="NCBIfam" id="NF008665">
    <property type="entry name" value="PRK11667.1-3"/>
    <property type="match status" value="1"/>
</dbReference>
<protein>
    <recommendedName>
        <fullName evidence="4">Glycoprotein/receptor</fullName>
    </recommendedName>
</protein>
<name>A0A158HAX8_CABSO</name>
<dbReference type="Proteomes" id="UP000054893">
    <property type="component" value="Unassembled WGS sequence"/>
</dbReference>
<evidence type="ECO:0000256" key="1">
    <source>
        <dbReference type="SAM" id="SignalP"/>
    </source>
</evidence>
<organism evidence="2 3">
    <name type="scientific">Caballeronia sordidicola</name>
    <name type="common">Burkholderia sordidicola</name>
    <dbReference type="NCBI Taxonomy" id="196367"/>
    <lineage>
        <taxon>Bacteria</taxon>
        <taxon>Pseudomonadati</taxon>
        <taxon>Pseudomonadota</taxon>
        <taxon>Betaproteobacteria</taxon>
        <taxon>Burkholderiales</taxon>
        <taxon>Burkholderiaceae</taxon>
        <taxon>Caballeronia</taxon>
    </lineage>
</organism>
<gene>
    <name evidence="2" type="ORF">AWB64_04417</name>
</gene>
<dbReference type="OrthoDB" id="8565817at2"/>
<evidence type="ECO:0008006" key="4">
    <source>
        <dbReference type="Google" id="ProtNLM"/>
    </source>
</evidence>
<feature type="signal peptide" evidence="1">
    <location>
        <begin position="1"/>
        <end position="29"/>
    </location>
</feature>
<sequence length="159" mass="15921">MKFRTTRSTVAGIAIALSLPLLSMSAAHAQLGNLLKGGGSSDGSSSRLSNLGSMGSALTGQSLTSGSTSNVAGVLQFCIKNNYVNANSASTVENSLMSKLGGTSAASQDSGYTDGANGLLKSGNGKQVDLSGSGLKEQVTKQVCDKILSQGKSLLGMGQ</sequence>
<dbReference type="InterPro" id="IPR019637">
    <property type="entry name" value="DUF2501"/>
</dbReference>
<feature type="chain" id="PRO_5007810577" description="Glycoprotein/receptor" evidence="1">
    <location>
        <begin position="30"/>
        <end position="159"/>
    </location>
</feature>
<evidence type="ECO:0000313" key="2">
    <source>
        <dbReference type="EMBL" id="SAL41478.1"/>
    </source>
</evidence>
<proteinExistence type="predicted"/>
<dbReference type="EMBL" id="FCOC02000015">
    <property type="protein sequence ID" value="SAL41478.1"/>
    <property type="molecule type" value="Genomic_DNA"/>
</dbReference>
<dbReference type="Pfam" id="PF10696">
    <property type="entry name" value="DUF2501"/>
    <property type="match status" value="1"/>
</dbReference>
<reference evidence="2 3" key="1">
    <citation type="submission" date="2016-01" db="EMBL/GenBank/DDBJ databases">
        <authorList>
            <person name="Oliw E.H."/>
        </authorList>
    </citation>
    <scope>NUCLEOTIDE SEQUENCE [LARGE SCALE GENOMIC DNA]</scope>
    <source>
        <strain evidence="2">LMG 22029</strain>
    </source>
</reference>
<dbReference type="AlphaFoldDB" id="A0A158HAX8"/>
<accession>A0A158HAX8</accession>
<evidence type="ECO:0000313" key="3">
    <source>
        <dbReference type="Proteomes" id="UP000054893"/>
    </source>
</evidence>
<dbReference type="RefSeq" id="WP_060857501.1">
    <property type="nucleotide sequence ID" value="NZ_FCOC02000015.1"/>
</dbReference>